<dbReference type="CDD" id="cd02440">
    <property type="entry name" value="AdoMet_MTases"/>
    <property type="match status" value="1"/>
</dbReference>
<reference evidence="2 3" key="1">
    <citation type="submission" date="2019-03" db="EMBL/GenBank/DDBJ databases">
        <title>Paraburkholderia sp. 4M-K11, isolated from subtropical forest soil.</title>
        <authorList>
            <person name="Gao Z.-H."/>
            <person name="Qiu L.-H."/>
        </authorList>
    </citation>
    <scope>NUCLEOTIDE SEQUENCE [LARGE SCALE GENOMIC DNA]</scope>
    <source>
        <strain evidence="2 3">4M-K11</strain>
    </source>
</reference>
<dbReference type="RefSeq" id="WP_133199902.1">
    <property type="nucleotide sequence ID" value="NZ_JBHUCW010000013.1"/>
</dbReference>
<dbReference type="AlphaFoldDB" id="A0A4R5LYD2"/>
<accession>A0A4R5LYD2</accession>
<dbReference type="Gene3D" id="3.90.550.10">
    <property type="entry name" value="Spore Coat Polysaccharide Biosynthesis Protein SpsA, Chain A"/>
    <property type="match status" value="1"/>
</dbReference>
<feature type="domain" description="Glycosyltransferase 2-like" evidence="1">
    <location>
        <begin position="232"/>
        <end position="377"/>
    </location>
</feature>
<dbReference type="PANTHER" id="PTHR22916">
    <property type="entry name" value="GLYCOSYLTRANSFERASE"/>
    <property type="match status" value="1"/>
</dbReference>
<sequence length="562" mass="63169">MHFLELPVTGATLSIEDEAEQFGFSVDAHWLRSDHFNLQSIITSRKIESVLVLGAGSGVIPLFLASLFPNRPVCVVESFGPAIKLLKRNAKNNGLVNISIIEGALTDGATDQASLYADRSNHPLSYSEDRSKLRRFTSIKDVPAISFANVRAAANVERFDLVFVSRWPNSVGAVLSHMTANECGYLAGYLDRDEDPVAIKFALKKLGIPAFVRSDDRQHFLHETLVEKDLLSVVLPIYNVAQYLPACFESLLAAAPQGTEFLAVNDGSPDNSEEVISQWARKYPNIRLINKPNGGCASARSAGLREAKGEYVAFVDPDDWLFPDSLRRLCQAAFLGSVDIVQGGFVKYYESTSKSELIDETWVANDFREKITDQGRIRGLLTTQPTIWRRVYKRRFLLENGLDFYHEIRRFDDLPFQFEALSLSRSFKAIPDFIYNYRLQRPGQDVAVTDNRLFVHFDIFALLDAFTRKLGAQQVSEQLLRVKLNTHAWAVGQIASEFKQEYLKRAKDDIWAAMTYLSDADFKRVTSDHADFMKLLPSDSLRRRLFGSMNPMRPANTAGAAG</sequence>
<keyword evidence="2" id="KW-0808">Transferase</keyword>
<evidence type="ECO:0000259" key="1">
    <source>
        <dbReference type="Pfam" id="PF00535"/>
    </source>
</evidence>
<dbReference type="OrthoDB" id="9786172at2"/>
<dbReference type="EMBL" id="SMRP01000044">
    <property type="protein sequence ID" value="TDG17393.1"/>
    <property type="molecule type" value="Genomic_DNA"/>
</dbReference>
<organism evidence="2 3">
    <name type="scientific">Paraburkholderia silviterrae</name>
    <dbReference type="NCBI Taxonomy" id="2528715"/>
    <lineage>
        <taxon>Bacteria</taxon>
        <taxon>Pseudomonadati</taxon>
        <taxon>Pseudomonadota</taxon>
        <taxon>Betaproteobacteria</taxon>
        <taxon>Burkholderiales</taxon>
        <taxon>Burkholderiaceae</taxon>
        <taxon>Paraburkholderia</taxon>
    </lineage>
</organism>
<evidence type="ECO:0000313" key="2">
    <source>
        <dbReference type="EMBL" id="TDG17393.1"/>
    </source>
</evidence>
<dbReference type="InterPro" id="IPR029063">
    <property type="entry name" value="SAM-dependent_MTases_sf"/>
</dbReference>
<keyword evidence="3" id="KW-1185">Reference proteome</keyword>
<dbReference type="InterPro" id="IPR001173">
    <property type="entry name" value="Glyco_trans_2-like"/>
</dbReference>
<dbReference type="GO" id="GO:0016758">
    <property type="term" value="F:hexosyltransferase activity"/>
    <property type="evidence" value="ECO:0007669"/>
    <property type="project" value="UniProtKB-ARBA"/>
</dbReference>
<dbReference type="PANTHER" id="PTHR22916:SF3">
    <property type="entry name" value="UDP-GLCNAC:BETAGAL BETA-1,3-N-ACETYLGLUCOSAMINYLTRANSFERASE-LIKE PROTEIN 1"/>
    <property type="match status" value="1"/>
</dbReference>
<dbReference type="SUPFAM" id="SSF53448">
    <property type="entry name" value="Nucleotide-diphospho-sugar transferases"/>
    <property type="match status" value="1"/>
</dbReference>
<dbReference type="CDD" id="cd00761">
    <property type="entry name" value="Glyco_tranf_GTA_type"/>
    <property type="match status" value="1"/>
</dbReference>
<evidence type="ECO:0000313" key="3">
    <source>
        <dbReference type="Proteomes" id="UP000295722"/>
    </source>
</evidence>
<comment type="caution">
    <text evidence="2">The sequence shown here is derived from an EMBL/GenBank/DDBJ whole genome shotgun (WGS) entry which is preliminary data.</text>
</comment>
<proteinExistence type="predicted"/>
<dbReference type="InterPro" id="IPR029044">
    <property type="entry name" value="Nucleotide-diphossugar_trans"/>
</dbReference>
<gene>
    <name evidence="2" type="ORF">EYW47_37740</name>
</gene>
<name>A0A4R5LYD2_9BURK</name>
<protein>
    <submittedName>
        <fullName evidence="2">Glycosyltransferase</fullName>
    </submittedName>
</protein>
<dbReference type="Gene3D" id="3.40.50.150">
    <property type="entry name" value="Vaccinia Virus protein VP39"/>
    <property type="match status" value="1"/>
</dbReference>
<dbReference type="SUPFAM" id="SSF53335">
    <property type="entry name" value="S-adenosyl-L-methionine-dependent methyltransferases"/>
    <property type="match status" value="1"/>
</dbReference>
<dbReference type="Pfam" id="PF00535">
    <property type="entry name" value="Glycos_transf_2"/>
    <property type="match status" value="1"/>
</dbReference>
<dbReference type="Proteomes" id="UP000295722">
    <property type="component" value="Unassembled WGS sequence"/>
</dbReference>